<gene>
    <name evidence="1" type="ORF">M440DRAFT_1206817</name>
</gene>
<organism evidence="1 2">
    <name type="scientific">Trichoderma longibrachiatum ATCC 18648</name>
    <dbReference type="NCBI Taxonomy" id="983965"/>
    <lineage>
        <taxon>Eukaryota</taxon>
        <taxon>Fungi</taxon>
        <taxon>Dikarya</taxon>
        <taxon>Ascomycota</taxon>
        <taxon>Pezizomycotina</taxon>
        <taxon>Sordariomycetes</taxon>
        <taxon>Hypocreomycetidae</taxon>
        <taxon>Hypocreales</taxon>
        <taxon>Hypocreaceae</taxon>
        <taxon>Trichoderma</taxon>
    </lineage>
</organism>
<accession>A0A2T4C6S3</accession>
<evidence type="ECO:0000313" key="2">
    <source>
        <dbReference type="Proteomes" id="UP000240760"/>
    </source>
</evidence>
<proteinExistence type="predicted"/>
<evidence type="ECO:0000313" key="1">
    <source>
        <dbReference type="EMBL" id="PTB77218.1"/>
    </source>
</evidence>
<dbReference type="EMBL" id="KZ679130">
    <property type="protein sequence ID" value="PTB77218.1"/>
    <property type="molecule type" value="Genomic_DNA"/>
</dbReference>
<name>A0A2T4C6S3_TRILO</name>
<dbReference type="AlphaFoldDB" id="A0A2T4C6S3"/>
<keyword evidence="2" id="KW-1185">Reference proteome</keyword>
<protein>
    <submittedName>
        <fullName evidence="1">Uncharacterized protein</fullName>
    </submittedName>
</protein>
<sequence>MSCALFISKVELGGKLSQQFPFGPGGRSSLTCTRYFWLLPETVSRREKYYRSLKIDTRRSLCCTVMVQLIHYTIFLLKGKKRGNEALQCYQYLLRSRGQFYPEMPLQIGGCTSTLSSRWKKKSYVPLNQEQELPTIDFELLPSFTQTRHCLAIIWFDVDGSFV</sequence>
<dbReference type="Proteomes" id="UP000240760">
    <property type="component" value="Unassembled WGS sequence"/>
</dbReference>
<reference evidence="1 2" key="1">
    <citation type="submission" date="2016-07" db="EMBL/GenBank/DDBJ databases">
        <title>Multiple horizontal gene transfer events from other fungi enriched the ability of initially mycotrophic Trichoderma (Ascomycota) to feed on dead plant biomass.</title>
        <authorList>
            <consortium name="DOE Joint Genome Institute"/>
            <person name="Aerts A."/>
            <person name="Atanasova L."/>
            <person name="Chenthamara K."/>
            <person name="Zhang J."/>
            <person name="Grujic M."/>
            <person name="Henrissat B."/>
            <person name="Kuo A."/>
            <person name="Salamov A."/>
            <person name="Lipzen A."/>
            <person name="Labutti K."/>
            <person name="Barry K."/>
            <person name="Miao Y."/>
            <person name="Rahimi M.J."/>
            <person name="Shen Q."/>
            <person name="Grigoriev I.V."/>
            <person name="Kubicek C.P."/>
            <person name="Druzhinina I.S."/>
        </authorList>
    </citation>
    <scope>NUCLEOTIDE SEQUENCE [LARGE SCALE GENOMIC DNA]</scope>
    <source>
        <strain evidence="1 2">ATCC 18648</strain>
    </source>
</reference>